<evidence type="ECO:0000256" key="1">
    <source>
        <dbReference type="SAM" id="Coils"/>
    </source>
</evidence>
<organism evidence="2 3">
    <name type="scientific">Periconia digitata</name>
    <dbReference type="NCBI Taxonomy" id="1303443"/>
    <lineage>
        <taxon>Eukaryota</taxon>
        <taxon>Fungi</taxon>
        <taxon>Dikarya</taxon>
        <taxon>Ascomycota</taxon>
        <taxon>Pezizomycotina</taxon>
        <taxon>Dothideomycetes</taxon>
        <taxon>Pleosporomycetidae</taxon>
        <taxon>Pleosporales</taxon>
        <taxon>Massarineae</taxon>
        <taxon>Periconiaceae</taxon>
        <taxon>Periconia</taxon>
    </lineage>
</organism>
<dbReference type="Proteomes" id="UP001152607">
    <property type="component" value="Unassembled WGS sequence"/>
</dbReference>
<reference evidence="2" key="1">
    <citation type="submission" date="2023-01" db="EMBL/GenBank/DDBJ databases">
        <authorList>
            <person name="Van Ghelder C."/>
            <person name="Rancurel C."/>
        </authorList>
    </citation>
    <scope>NUCLEOTIDE SEQUENCE</scope>
    <source>
        <strain evidence="2">CNCM I-4278</strain>
    </source>
</reference>
<sequence length="603" mass="71125">MGDDTQSAKSEYGEPPRDSLDILNDDCLRMIISEVWTIWGTEGLISLCLTSRRYYTLTVRIWYSAITINFLDTRENHKLRRLMNATPRFRNKIITMYVEPHPNWNPADDSSNTTALVSLLKKLPNLTLIIWRGKMSIPPECLDVLASYPELEFVIEALRNDSYIKWPQVQGGRWDFLTHPVASLLTMFEWVPDDTEQFYEGFKKDLVTMLKSNSVLLVLAIMPQCHCNIEYPEMALEFSTHQFPKLRVLKLDTNIKMFSIQELVLWGKDNTWEDMDELFIPSKFVPVFLENTPSLCSLYILTSLDQYMNEWLSTSYAKPTLEKLHTLTACDKLVFFNTDIYKTLNLDLLRLMPNLDTCRIKSHRANPERGTIHGESDIYRLRQLCPKISEFYLTINIQDGWPFRIFREVSLFQDVWLIELHINRLTTPKEYEKLFNYKSCRSAYKYMVLSRKASGLKPCGSFRVVFVPVENYLIRGQEPFDFPEYCFTLENEENVQCDITKNHWSVTTGQESSRIPTPPQAYNSLDDDELRAEMNRKKHRQKLNKYKSIFNSRKTYEAEEQELQKMQKEIEWRERKKVLSAKFGEYTTLFDVWYNQDTTKEEH</sequence>
<evidence type="ECO:0000313" key="3">
    <source>
        <dbReference type="Proteomes" id="UP001152607"/>
    </source>
</evidence>
<proteinExistence type="predicted"/>
<feature type="coiled-coil region" evidence="1">
    <location>
        <begin position="549"/>
        <end position="576"/>
    </location>
</feature>
<accession>A0A9W4XL13</accession>
<dbReference type="AlphaFoldDB" id="A0A9W4XL13"/>
<gene>
    <name evidence="2" type="ORF">PDIGIT_LOCUS8575</name>
</gene>
<dbReference type="EMBL" id="CAOQHR010000005">
    <property type="protein sequence ID" value="CAI6335493.1"/>
    <property type="molecule type" value="Genomic_DNA"/>
</dbReference>
<keyword evidence="3" id="KW-1185">Reference proteome</keyword>
<dbReference type="OrthoDB" id="3800024at2759"/>
<comment type="caution">
    <text evidence="2">The sequence shown here is derived from an EMBL/GenBank/DDBJ whole genome shotgun (WGS) entry which is preliminary data.</text>
</comment>
<evidence type="ECO:0000313" key="2">
    <source>
        <dbReference type="EMBL" id="CAI6335493.1"/>
    </source>
</evidence>
<protein>
    <submittedName>
        <fullName evidence="2">Uncharacterized protein</fullName>
    </submittedName>
</protein>
<name>A0A9W4XL13_9PLEO</name>
<keyword evidence="1" id="KW-0175">Coiled coil</keyword>